<proteinExistence type="predicted"/>
<organism evidence="1 2">
    <name type="scientific">Larkinella arboricola</name>
    <dbReference type="NCBI Taxonomy" id="643671"/>
    <lineage>
        <taxon>Bacteria</taxon>
        <taxon>Pseudomonadati</taxon>
        <taxon>Bacteroidota</taxon>
        <taxon>Cytophagia</taxon>
        <taxon>Cytophagales</taxon>
        <taxon>Spirosomataceae</taxon>
        <taxon>Larkinella</taxon>
    </lineage>
</organism>
<keyword evidence="2" id="KW-1185">Reference proteome</keyword>
<gene>
    <name evidence="1" type="ORF">LX87_05210</name>
</gene>
<dbReference type="Proteomes" id="UP000248790">
    <property type="component" value="Unassembled WGS sequence"/>
</dbReference>
<evidence type="ECO:0000313" key="2">
    <source>
        <dbReference type="Proteomes" id="UP000248790"/>
    </source>
</evidence>
<evidence type="ECO:0000313" key="1">
    <source>
        <dbReference type="EMBL" id="RAJ92242.1"/>
    </source>
</evidence>
<reference evidence="1 2" key="1">
    <citation type="submission" date="2018-06" db="EMBL/GenBank/DDBJ databases">
        <title>Genomic Encyclopedia of Archaeal and Bacterial Type Strains, Phase II (KMG-II): from individual species to whole genera.</title>
        <authorList>
            <person name="Goeker M."/>
        </authorList>
    </citation>
    <scope>NUCLEOTIDE SEQUENCE [LARGE SCALE GENOMIC DNA]</scope>
    <source>
        <strain evidence="1 2">DSM 21851</strain>
    </source>
</reference>
<name>A0A327WNY5_LARAB</name>
<sequence length="46" mass="5347">MAHFDKKAGKVIGQTVNFNHIEEIIPDIQRSVHEPAFGQDWRSGWR</sequence>
<accession>A0A327WNY5</accession>
<dbReference type="AlphaFoldDB" id="A0A327WNY5"/>
<protein>
    <submittedName>
        <fullName evidence="1">Uncharacterized protein</fullName>
    </submittedName>
</protein>
<comment type="caution">
    <text evidence="1">The sequence shown here is derived from an EMBL/GenBank/DDBJ whole genome shotgun (WGS) entry which is preliminary data.</text>
</comment>
<dbReference type="EMBL" id="QLMC01000008">
    <property type="protein sequence ID" value="RAJ92242.1"/>
    <property type="molecule type" value="Genomic_DNA"/>
</dbReference>